<evidence type="ECO:0000313" key="1">
    <source>
        <dbReference type="EMBL" id="KAI5065392.1"/>
    </source>
</evidence>
<comment type="caution">
    <text evidence="1">The sequence shown here is derived from an EMBL/GenBank/DDBJ whole genome shotgun (WGS) entry which is preliminary data.</text>
</comment>
<dbReference type="Proteomes" id="UP000886520">
    <property type="component" value="Chromosome 19"/>
</dbReference>
<sequence>MHVVVHTSFCINELAVVVLDCFYIHPRLLRTSSFVQVIRPVFFALRLIVLDFCSGGAFAKVVL</sequence>
<proteinExistence type="predicted"/>
<organism evidence="1 2">
    <name type="scientific">Adiantum capillus-veneris</name>
    <name type="common">Maidenhair fern</name>
    <dbReference type="NCBI Taxonomy" id="13818"/>
    <lineage>
        <taxon>Eukaryota</taxon>
        <taxon>Viridiplantae</taxon>
        <taxon>Streptophyta</taxon>
        <taxon>Embryophyta</taxon>
        <taxon>Tracheophyta</taxon>
        <taxon>Polypodiopsida</taxon>
        <taxon>Polypodiidae</taxon>
        <taxon>Polypodiales</taxon>
        <taxon>Pteridineae</taxon>
        <taxon>Pteridaceae</taxon>
        <taxon>Vittarioideae</taxon>
        <taxon>Adiantum</taxon>
    </lineage>
</organism>
<reference evidence="1" key="1">
    <citation type="submission" date="2021-01" db="EMBL/GenBank/DDBJ databases">
        <title>Adiantum capillus-veneris genome.</title>
        <authorList>
            <person name="Fang Y."/>
            <person name="Liao Q."/>
        </authorList>
    </citation>
    <scope>NUCLEOTIDE SEQUENCE</scope>
    <source>
        <strain evidence="1">H3</strain>
        <tissue evidence="1">Leaf</tissue>
    </source>
</reference>
<dbReference type="EMBL" id="JABFUD020000019">
    <property type="protein sequence ID" value="KAI5065392.1"/>
    <property type="molecule type" value="Genomic_DNA"/>
</dbReference>
<gene>
    <name evidence="1" type="ORF">GOP47_0020087</name>
</gene>
<dbReference type="AlphaFoldDB" id="A0A9D4Z978"/>
<evidence type="ECO:0000313" key="2">
    <source>
        <dbReference type="Proteomes" id="UP000886520"/>
    </source>
</evidence>
<name>A0A9D4Z978_ADICA</name>
<accession>A0A9D4Z978</accession>
<keyword evidence="2" id="KW-1185">Reference proteome</keyword>
<protein>
    <submittedName>
        <fullName evidence="1">Uncharacterized protein</fullName>
    </submittedName>
</protein>